<evidence type="ECO:0000256" key="1">
    <source>
        <dbReference type="SAM" id="MobiDB-lite"/>
    </source>
</evidence>
<gene>
    <name evidence="2" type="ORF">WN55_05835</name>
</gene>
<proteinExistence type="predicted"/>
<dbReference type="Proteomes" id="UP000076502">
    <property type="component" value="Unassembled WGS sequence"/>
</dbReference>
<dbReference type="AlphaFoldDB" id="A0A154P075"/>
<accession>A0A154P075</accession>
<name>A0A154P075_DUFNO</name>
<dbReference type="EMBL" id="KQ434787">
    <property type="protein sequence ID" value="KZC05315.1"/>
    <property type="molecule type" value="Genomic_DNA"/>
</dbReference>
<feature type="compositionally biased region" description="Basic and acidic residues" evidence="1">
    <location>
        <begin position="36"/>
        <end position="52"/>
    </location>
</feature>
<reference evidence="2 3" key="1">
    <citation type="submission" date="2015-07" db="EMBL/GenBank/DDBJ databases">
        <title>The genome of Dufourea novaeangliae.</title>
        <authorList>
            <person name="Pan H."/>
            <person name="Kapheim K."/>
        </authorList>
    </citation>
    <scope>NUCLEOTIDE SEQUENCE [LARGE SCALE GENOMIC DNA]</scope>
    <source>
        <strain evidence="2">0120121106</strain>
        <tissue evidence="2">Whole body</tissue>
    </source>
</reference>
<sequence>MPQPTPKFNPVCPIQLFTASQLHLLTNSRQGSPDLEPFHAPENQADKYRNPTEKGPSFPPSWSERRDGENLAVESAFKSRKNDLSWTAERGNSSLRVQTMCTTPNDRGADNGRQLRGMCAGCVSSSTTRGHPGRDNVLRPMAGPPATPSPNNLD</sequence>
<feature type="region of interest" description="Disordered" evidence="1">
    <location>
        <begin position="125"/>
        <end position="154"/>
    </location>
</feature>
<evidence type="ECO:0000313" key="3">
    <source>
        <dbReference type="Proteomes" id="UP000076502"/>
    </source>
</evidence>
<organism evidence="2 3">
    <name type="scientific">Dufourea novaeangliae</name>
    <name type="common">Sweat bee</name>
    <dbReference type="NCBI Taxonomy" id="178035"/>
    <lineage>
        <taxon>Eukaryota</taxon>
        <taxon>Metazoa</taxon>
        <taxon>Ecdysozoa</taxon>
        <taxon>Arthropoda</taxon>
        <taxon>Hexapoda</taxon>
        <taxon>Insecta</taxon>
        <taxon>Pterygota</taxon>
        <taxon>Neoptera</taxon>
        <taxon>Endopterygota</taxon>
        <taxon>Hymenoptera</taxon>
        <taxon>Apocrita</taxon>
        <taxon>Aculeata</taxon>
        <taxon>Apoidea</taxon>
        <taxon>Anthophila</taxon>
        <taxon>Halictidae</taxon>
        <taxon>Rophitinae</taxon>
        <taxon>Dufourea</taxon>
    </lineage>
</organism>
<protein>
    <submittedName>
        <fullName evidence="2">Uncharacterized protein</fullName>
    </submittedName>
</protein>
<keyword evidence="3" id="KW-1185">Reference proteome</keyword>
<feature type="region of interest" description="Disordered" evidence="1">
    <location>
        <begin position="25"/>
        <end position="69"/>
    </location>
</feature>
<evidence type="ECO:0000313" key="2">
    <source>
        <dbReference type="EMBL" id="KZC05315.1"/>
    </source>
</evidence>